<protein>
    <recommendedName>
        <fullName evidence="3">DUF3795 domain-containing protein</fullName>
    </recommendedName>
</protein>
<dbReference type="OrthoDB" id="9803966at2"/>
<dbReference type="STRING" id="398512.Bccel_2205"/>
<dbReference type="AlphaFoldDB" id="A0A0L6JMF6"/>
<reference evidence="2" key="1">
    <citation type="submission" date="2015-07" db="EMBL/GenBank/DDBJ databases">
        <title>Near-Complete Genome Sequence of the Cellulolytic Bacterium Bacteroides (Pseudobacteroides) cellulosolvens ATCC 35603.</title>
        <authorList>
            <person name="Dassa B."/>
            <person name="Utturkar S.M."/>
            <person name="Klingeman D.M."/>
            <person name="Hurt R.A."/>
            <person name="Keller M."/>
            <person name="Xu J."/>
            <person name="Reddy Y.H.K."/>
            <person name="Borovok I."/>
            <person name="Grinberg I.R."/>
            <person name="Lamed R."/>
            <person name="Zhivin O."/>
            <person name="Bayer E.A."/>
            <person name="Brown S.D."/>
        </authorList>
    </citation>
    <scope>NUCLEOTIDE SEQUENCE [LARGE SCALE GENOMIC DNA]</scope>
    <source>
        <strain evidence="2">DSM 2933</strain>
    </source>
</reference>
<dbReference type="EMBL" id="LGTC01000001">
    <property type="protein sequence ID" value="KNY26940.1"/>
    <property type="molecule type" value="Genomic_DNA"/>
</dbReference>
<organism evidence="1 2">
    <name type="scientific">Pseudobacteroides cellulosolvens ATCC 35603 = DSM 2933</name>
    <dbReference type="NCBI Taxonomy" id="398512"/>
    <lineage>
        <taxon>Bacteria</taxon>
        <taxon>Bacillati</taxon>
        <taxon>Bacillota</taxon>
        <taxon>Clostridia</taxon>
        <taxon>Eubacteriales</taxon>
        <taxon>Oscillospiraceae</taxon>
        <taxon>Pseudobacteroides</taxon>
    </lineage>
</organism>
<dbReference type="Proteomes" id="UP000036923">
    <property type="component" value="Unassembled WGS sequence"/>
</dbReference>
<gene>
    <name evidence="1" type="ORF">Bccel_2205</name>
</gene>
<dbReference type="PATRIC" id="fig|398512.5.peg.2298"/>
<evidence type="ECO:0000313" key="1">
    <source>
        <dbReference type="EMBL" id="KNY26940.1"/>
    </source>
</evidence>
<evidence type="ECO:0000313" key="2">
    <source>
        <dbReference type="Proteomes" id="UP000036923"/>
    </source>
</evidence>
<accession>A0A0L6JMF6</accession>
<name>A0A0L6JMF6_9FIRM</name>
<keyword evidence="2" id="KW-1185">Reference proteome</keyword>
<proteinExistence type="predicted"/>
<sequence length="112" mass="12847">MSILDVGCCGAYCGTCPVLKDQTCKGCKIGYEDGERDILKAKCRIKVCCINRKQQSCADCNEYSSCSTVNDFYNKNSYKYRKYKQATDYIRMYGYEAFLNIADTWKNAHGKY</sequence>
<dbReference type="eggNOG" id="ENOG5032ZHH">
    <property type="taxonomic scope" value="Bacteria"/>
</dbReference>
<comment type="caution">
    <text evidence="1">The sequence shown here is derived from an EMBL/GenBank/DDBJ whole genome shotgun (WGS) entry which is preliminary data.</text>
</comment>
<dbReference type="RefSeq" id="WP_036945557.1">
    <property type="nucleotide sequence ID" value="NZ_JQKC01000057.1"/>
</dbReference>
<evidence type="ECO:0008006" key="3">
    <source>
        <dbReference type="Google" id="ProtNLM"/>
    </source>
</evidence>